<dbReference type="EMBL" id="LR877145">
    <property type="protein sequence ID" value="CAD2212973.1"/>
    <property type="molecule type" value="Genomic_DNA"/>
</dbReference>
<dbReference type="Proteomes" id="UP000515908">
    <property type="component" value="Chromosome 01"/>
</dbReference>
<proteinExistence type="predicted"/>
<accession>A0A7G2C2L7</accession>
<reference evidence="1 2" key="1">
    <citation type="submission" date="2020-08" db="EMBL/GenBank/DDBJ databases">
        <authorList>
            <person name="Newling K."/>
            <person name="Davey J."/>
            <person name="Forrester S."/>
        </authorList>
    </citation>
    <scope>NUCLEOTIDE SEQUENCE [LARGE SCALE GENOMIC DNA]</scope>
    <source>
        <strain evidence="2">Crithidia deanei Carvalho (ATCC PRA-265)</strain>
    </source>
</reference>
<dbReference type="AlphaFoldDB" id="A0A7G2C2L7"/>
<evidence type="ECO:0000313" key="2">
    <source>
        <dbReference type="Proteomes" id="UP000515908"/>
    </source>
</evidence>
<sequence>MLHWVRDIPLRLLRFALFRREWRMLTSILASTVIVAVTGAPPRIVRPTCHGDFRFAGECIRVVCCWLLLPTLRSHFGGVGALLFCRRTEPFAPHDRDYLVRPLKTRSRAVTVL</sequence>
<keyword evidence="2" id="KW-1185">Reference proteome</keyword>
<evidence type="ECO:0000313" key="1">
    <source>
        <dbReference type="EMBL" id="CAD2212973.1"/>
    </source>
</evidence>
<name>A0A7G2C2L7_9TRYP</name>
<organism evidence="1 2">
    <name type="scientific">Angomonas deanei</name>
    <dbReference type="NCBI Taxonomy" id="59799"/>
    <lineage>
        <taxon>Eukaryota</taxon>
        <taxon>Discoba</taxon>
        <taxon>Euglenozoa</taxon>
        <taxon>Kinetoplastea</taxon>
        <taxon>Metakinetoplastina</taxon>
        <taxon>Trypanosomatida</taxon>
        <taxon>Trypanosomatidae</taxon>
        <taxon>Strigomonadinae</taxon>
        <taxon>Angomonas</taxon>
    </lineage>
</organism>
<gene>
    <name evidence="1" type="ORF">ADEAN_000040900</name>
</gene>
<dbReference type="VEuPathDB" id="TriTrypDB:ADEAN_000040900"/>
<protein>
    <submittedName>
        <fullName evidence="1">Uncharacterized protein</fullName>
    </submittedName>
</protein>